<dbReference type="Proteomes" id="UP001596201">
    <property type="component" value="Unassembled WGS sequence"/>
</dbReference>
<evidence type="ECO:0000313" key="2">
    <source>
        <dbReference type="Proteomes" id="UP001596201"/>
    </source>
</evidence>
<gene>
    <name evidence="1" type="ORF">ACFPJ5_10910</name>
</gene>
<comment type="caution">
    <text evidence="1">The sequence shown here is derived from an EMBL/GenBank/DDBJ whole genome shotgun (WGS) entry which is preliminary data.</text>
</comment>
<dbReference type="EMBL" id="JBHSKX010000002">
    <property type="protein sequence ID" value="MFC5367450.1"/>
    <property type="molecule type" value="Genomic_DNA"/>
</dbReference>
<evidence type="ECO:0000313" key="1">
    <source>
        <dbReference type="EMBL" id="MFC5367450.1"/>
    </source>
</evidence>
<protein>
    <submittedName>
        <fullName evidence="1">Uncharacterized protein</fullName>
    </submittedName>
</protein>
<dbReference type="AlphaFoldDB" id="A0ABD5RCA4"/>
<dbReference type="InterPro" id="IPR058463">
    <property type="entry name" value="DUF8150"/>
</dbReference>
<name>A0ABD5RCA4_9EURY</name>
<accession>A0ABD5RCA4</accession>
<reference evidence="1 2" key="1">
    <citation type="journal article" date="2019" name="Int. J. Syst. Evol. Microbiol.">
        <title>The Global Catalogue of Microorganisms (GCM) 10K type strain sequencing project: providing services to taxonomists for standard genome sequencing and annotation.</title>
        <authorList>
            <consortium name="The Broad Institute Genomics Platform"/>
            <consortium name="The Broad Institute Genome Sequencing Center for Infectious Disease"/>
            <person name="Wu L."/>
            <person name="Ma J."/>
        </authorList>
    </citation>
    <scope>NUCLEOTIDE SEQUENCE [LARGE SCALE GENOMIC DNA]</scope>
    <source>
        <strain evidence="1 2">CGMCC 1.12237</strain>
    </source>
</reference>
<keyword evidence="2" id="KW-1185">Reference proteome</keyword>
<proteinExistence type="predicted"/>
<sequence length="51" mass="6215">MSDERLREKQESSDRHKVQRVIAWADHVRTTPDEEWSREQNVLIDAMQYDE</sequence>
<dbReference type="RefSeq" id="WP_227229704.1">
    <property type="nucleotide sequence ID" value="NZ_JAJCVJ010000002.1"/>
</dbReference>
<organism evidence="1 2">
    <name type="scientific">Salinirubrum litoreum</name>
    <dbReference type="NCBI Taxonomy" id="1126234"/>
    <lineage>
        <taxon>Archaea</taxon>
        <taxon>Methanobacteriati</taxon>
        <taxon>Methanobacteriota</taxon>
        <taxon>Stenosarchaea group</taxon>
        <taxon>Halobacteria</taxon>
        <taxon>Halobacteriales</taxon>
        <taxon>Haloferacaceae</taxon>
        <taxon>Salinirubrum</taxon>
    </lineage>
</organism>
<dbReference type="Pfam" id="PF26477">
    <property type="entry name" value="DUF8150"/>
    <property type="match status" value="1"/>
</dbReference>